<keyword evidence="3" id="KW-1185">Reference proteome</keyword>
<dbReference type="PROSITE" id="PS51819">
    <property type="entry name" value="VOC"/>
    <property type="match status" value="1"/>
</dbReference>
<dbReference type="InterPro" id="IPR029068">
    <property type="entry name" value="Glyas_Bleomycin-R_OHBP_Dase"/>
</dbReference>
<evidence type="ECO:0000313" key="2">
    <source>
        <dbReference type="EMBL" id="QNV39995.1"/>
    </source>
</evidence>
<dbReference type="RefSeq" id="WP_190617564.1">
    <property type="nucleotide sequence ID" value="NZ_CP061538.1"/>
</dbReference>
<protein>
    <recommendedName>
        <fullName evidence="1">VOC domain-containing protein</fullName>
    </recommendedName>
</protein>
<dbReference type="InterPro" id="IPR037523">
    <property type="entry name" value="VOC_core"/>
</dbReference>
<feature type="domain" description="VOC" evidence="1">
    <location>
        <begin position="25"/>
        <end position="93"/>
    </location>
</feature>
<evidence type="ECO:0000313" key="3">
    <source>
        <dbReference type="Proteomes" id="UP000516421"/>
    </source>
</evidence>
<organism evidence="2 3">
    <name type="scientific">Rothia amarae</name>
    <dbReference type="NCBI Taxonomy" id="169480"/>
    <lineage>
        <taxon>Bacteria</taxon>
        <taxon>Bacillati</taxon>
        <taxon>Actinomycetota</taxon>
        <taxon>Actinomycetes</taxon>
        <taxon>Micrococcales</taxon>
        <taxon>Micrococcaceae</taxon>
        <taxon>Rothia</taxon>
    </lineage>
</organism>
<sequence>MAVTNAASVASMATTLNFFTCSLRAIQHIGVTVPDFDAATQFFKDGLGAKVAYDGLTKDDEPRQGAEVERQLGLPSGAAIHKQRFLVIGAGPG</sequence>
<dbReference type="SUPFAM" id="SSF54593">
    <property type="entry name" value="Glyoxalase/Bleomycin resistance protein/Dihydroxybiphenyl dioxygenase"/>
    <property type="match status" value="1"/>
</dbReference>
<dbReference type="EMBL" id="CP061538">
    <property type="protein sequence ID" value="QNV39995.1"/>
    <property type="molecule type" value="Genomic_DNA"/>
</dbReference>
<proteinExistence type="predicted"/>
<evidence type="ECO:0000259" key="1">
    <source>
        <dbReference type="PROSITE" id="PS51819"/>
    </source>
</evidence>
<accession>A0A7H2BJZ9</accession>
<name>A0A7H2BJZ9_9MICC</name>
<dbReference type="Pfam" id="PF00903">
    <property type="entry name" value="Glyoxalase"/>
    <property type="match status" value="1"/>
</dbReference>
<dbReference type="Gene3D" id="3.10.180.10">
    <property type="entry name" value="2,3-Dihydroxybiphenyl 1,2-Dioxygenase, domain 1"/>
    <property type="match status" value="1"/>
</dbReference>
<dbReference type="InterPro" id="IPR004360">
    <property type="entry name" value="Glyas_Fos-R_dOase_dom"/>
</dbReference>
<dbReference type="AlphaFoldDB" id="A0A7H2BJZ9"/>
<reference evidence="2 3" key="1">
    <citation type="submission" date="2020-09" db="EMBL/GenBank/DDBJ databases">
        <title>Investigation of environmental microbe.</title>
        <authorList>
            <person name="Ou Y."/>
            <person name="Kang Q."/>
        </authorList>
    </citation>
    <scope>NUCLEOTIDE SEQUENCE [LARGE SCALE GENOMIC DNA]</scope>
    <source>
        <strain evidence="2 3">KJZ-9</strain>
    </source>
</reference>
<gene>
    <name evidence="2" type="ORF">IDM48_00590</name>
</gene>
<dbReference type="Proteomes" id="UP000516421">
    <property type="component" value="Chromosome"/>
</dbReference>
<dbReference type="KEGG" id="rama:IDM48_00590"/>